<proteinExistence type="predicted"/>
<dbReference type="Proteomes" id="UP001444071">
    <property type="component" value="Unassembled WGS sequence"/>
</dbReference>
<sequence length="112" mass="12751">MCAASTLWLPQQLPHGHLSFFNSSRTIAARTIYAEVCFVMLNVHSPMTPNPPSFSEENCKYYHPRTPLCATMQHLKRHSDLIELSAVMADTCGSLLFLRSVFNPMQTLEHVW</sequence>
<gene>
    <name evidence="1" type="ORF">XENORESO_021333</name>
</gene>
<evidence type="ECO:0000313" key="2">
    <source>
        <dbReference type="Proteomes" id="UP001444071"/>
    </source>
</evidence>
<name>A0ABV0VTK0_9TELE</name>
<evidence type="ECO:0000313" key="1">
    <source>
        <dbReference type="EMBL" id="MEQ2260037.1"/>
    </source>
</evidence>
<protein>
    <submittedName>
        <fullName evidence="1">Uncharacterized protein</fullName>
    </submittedName>
</protein>
<comment type="caution">
    <text evidence="1">The sequence shown here is derived from an EMBL/GenBank/DDBJ whole genome shotgun (WGS) entry which is preliminary data.</text>
</comment>
<accession>A0ABV0VTK0</accession>
<dbReference type="EMBL" id="JAHRIM010010100">
    <property type="protein sequence ID" value="MEQ2260037.1"/>
    <property type="molecule type" value="Genomic_DNA"/>
</dbReference>
<reference evidence="1 2" key="1">
    <citation type="submission" date="2021-06" db="EMBL/GenBank/DDBJ databases">
        <authorList>
            <person name="Palmer J.M."/>
        </authorList>
    </citation>
    <scope>NUCLEOTIDE SEQUENCE [LARGE SCALE GENOMIC DNA]</scope>
    <source>
        <strain evidence="1 2">XR_2019</strain>
        <tissue evidence="1">Muscle</tissue>
    </source>
</reference>
<keyword evidence="2" id="KW-1185">Reference proteome</keyword>
<organism evidence="1 2">
    <name type="scientific">Xenotaenia resolanae</name>
    <dbReference type="NCBI Taxonomy" id="208358"/>
    <lineage>
        <taxon>Eukaryota</taxon>
        <taxon>Metazoa</taxon>
        <taxon>Chordata</taxon>
        <taxon>Craniata</taxon>
        <taxon>Vertebrata</taxon>
        <taxon>Euteleostomi</taxon>
        <taxon>Actinopterygii</taxon>
        <taxon>Neopterygii</taxon>
        <taxon>Teleostei</taxon>
        <taxon>Neoteleostei</taxon>
        <taxon>Acanthomorphata</taxon>
        <taxon>Ovalentaria</taxon>
        <taxon>Atherinomorphae</taxon>
        <taxon>Cyprinodontiformes</taxon>
        <taxon>Goodeidae</taxon>
        <taxon>Xenotaenia</taxon>
    </lineage>
</organism>